<protein>
    <submittedName>
        <fullName evidence="1">Uncharacterized protein</fullName>
    </submittedName>
</protein>
<keyword evidence="2" id="KW-1185">Reference proteome</keyword>
<accession>A0A9J6HCH9</accession>
<reference evidence="1 2" key="1">
    <citation type="journal article" date="2020" name="Cell">
        <title>Large-Scale Comparative Analyses of Tick Genomes Elucidate Their Genetic Diversity and Vector Capacities.</title>
        <authorList>
            <consortium name="Tick Genome and Microbiome Consortium (TIGMIC)"/>
            <person name="Jia N."/>
            <person name="Wang J."/>
            <person name="Shi W."/>
            <person name="Du L."/>
            <person name="Sun Y."/>
            <person name="Zhan W."/>
            <person name="Jiang J.F."/>
            <person name="Wang Q."/>
            <person name="Zhang B."/>
            <person name="Ji P."/>
            <person name="Bell-Sakyi L."/>
            <person name="Cui X.M."/>
            <person name="Yuan T.T."/>
            <person name="Jiang B.G."/>
            <person name="Yang W.F."/>
            <person name="Lam T.T."/>
            <person name="Chang Q.C."/>
            <person name="Ding S.J."/>
            <person name="Wang X.J."/>
            <person name="Zhu J.G."/>
            <person name="Ruan X.D."/>
            <person name="Zhao L."/>
            <person name="Wei J.T."/>
            <person name="Ye R.Z."/>
            <person name="Que T.C."/>
            <person name="Du C.H."/>
            <person name="Zhou Y.H."/>
            <person name="Cheng J.X."/>
            <person name="Dai P.F."/>
            <person name="Guo W.B."/>
            <person name="Han X.H."/>
            <person name="Huang E.J."/>
            <person name="Li L.F."/>
            <person name="Wei W."/>
            <person name="Gao Y.C."/>
            <person name="Liu J.Z."/>
            <person name="Shao H.Z."/>
            <person name="Wang X."/>
            <person name="Wang C.C."/>
            <person name="Yang T.C."/>
            <person name="Huo Q.B."/>
            <person name="Li W."/>
            <person name="Chen H.Y."/>
            <person name="Chen S.E."/>
            <person name="Zhou L.G."/>
            <person name="Ni X.B."/>
            <person name="Tian J.H."/>
            <person name="Sheng Y."/>
            <person name="Liu T."/>
            <person name="Pan Y.S."/>
            <person name="Xia L.Y."/>
            <person name="Li J."/>
            <person name="Zhao F."/>
            <person name="Cao W.C."/>
        </authorList>
    </citation>
    <scope>NUCLEOTIDE SEQUENCE [LARGE SCALE GENOMIC DNA]</scope>
    <source>
        <strain evidence="1">HaeL-2018</strain>
    </source>
</reference>
<dbReference type="AlphaFoldDB" id="A0A9J6HCH9"/>
<dbReference type="OMA" id="AGEECCE"/>
<sequence>MQGDFTATSIDCSMPCAAAEQHMCDLFHQLATWNMFLFPAGLQLREISGVIPQLSLVTTSKPQFAEFSPSPECMQKALKTAQWILKSHQCIVALDLSLEGLETWEDTFFEDLKGSSSVKYLKIKGGDSTCSGYMCGLVLSLKHLEELDIETEGGTSQLQSALSSLLGFSVTLKVFRSQRLKVHGDSSMLLGALSANATLNELSLNEGILSRAGEECCEAFAKYLENSATLATFNYSGDHVPTSGRTFSSVIGGLLKNKTNRNLSLTEFILDCESNHLISILLETGEFLHCFKITTELPNFVARCCDQQENHSSWPTALARSKALQEVTLSMRFCDAADWRFFLDGLTSNASTMKVIVHAGFDSPDELADVCKVLQQRCLDGSFIFRIGAC</sequence>
<dbReference type="VEuPathDB" id="VectorBase:HLOH_050454"/>
<name>A0A9J6HCH9_HAELO</name>
<comment type="caution">
    <text evidence="1">The sequence shown here is derived from an EMBL/GenBank/DDBJ whole genome shotgun (WGS) entry which is preliminary data.</text>
</comment>
<dbReference type="OrthoDB" id="6504283at2759"/>
<evidence type="ECO:0000313" key="1">
    <source>
        <dbReference type="EMBL" id="KAH9385100.1"/>
    </source>
</evidence>
<evidence type="ECO:0000313" key="2">
    <source>
        <dbReference type="Proteomes" id="UP000821853"/>
    </source>
</evidence>
<dbReference type="InterPro" id="IPR032675">
    <property type="entry name" value="LRR_dom_sf"/>
</dbReference>
<dbReference type="EMBL" id="JABSTR010003873">
    <property type="protein sequence ID" value="KAH9385100.1"/>
    <property type="molecule type" value="Genomic_DNA"/>
</dbReference>
<dbReference type="SUPFAM" id="SSF52047">
    <property type="entry name" value="RNI-like"/>
    <property type="match status" value="1"/>
</dbReference>
<dbReference type="Gene3D" id="3.80.10.10">
    <property type="entry name" value="Ribonuclease Inhibitor"/>
    <property type="match status" value="1"/>
</dbReference>
<dbReference type="Proteomes" id="UP000821853">
    <property type="component" value="Unassembled WGS sequence"/>
</dbReference>
<proteinExistence type="predicted"/>
<gene>
    <name evidence="1" type="ORF">HPB48_027140</name>
</gene>
<organism evidence="1 2">
    <name type="scientific">Haemaphysalis longicornis</name>
    <name type="common">Bush tick</name>
    <dbReference type="NCBI Taxonomy" id="44386"/>
    <lineage>
        <taxon>Eukaryota</taxon>
        <taxon>Metazoa</taxon>
        <taxon>Ecdysozoa</taxon>
        <taxon>Arthropoda</taxon>
        <taxon>Chelicerata</taxon>
        <taxon>Arachnida</taxon>
        <taxon>Acari</taxon>
        <taxon>Parasitiformes</taxon>
        <taxon>Ixodida</taxon>
        <taxon>Ixodoidea</taxon>
        <taxon>Ixodidae</taxon>
        <taxon>Haemaphysalinae</taxon>
        <taxon>Haemaphysalis</taxon>
    </lineage>
</organism>